<dbReference type="GO" id="GO:0035725">
    <property type="term" value="P:sodium ion transmembrane transport"/>
    <property type="evidence" value="ECO:0007669"/>
    <property type="project" value="TreeGrafter"/>
</dbReference>
<keyword evidence="3" id="KW-1185">Reference proteome</keyword>
<dbReference type="PANTHER" id="PTHR45689">
    <property type="entry name" value="I[[H]] CHANNEL, ISOFORM E"/>
    <property type="match status" value="1"/>
</dbReference>
<dbReference type="KEGG" id="pbar:105426243"/>
<proteinExistence type="predicted"/>
<protein>
    <submittedName>
        <fullName evidence="4">Potassium/sodium hyperpolarization-activated cyclic nucleotide-gated channel 2-like</fullName>
    </submittedName>
</protein>
<keyword evidence="1" id="KW-0472">Membrane</keyword>
<dbReference type="InterPro" id="IPR000595">
    <property type="entry name" value="cNMP-bd_dom"/>
</dbReference>
<reference evidence="4" key="1">
    <citation type="submission" date="2025-08" db="UniProtKB">
        <authorList>
            <consortium name="RefSeq"/>
        </authorList>
    </citation>
    <scope>IDENTIFICATION</scope>
</reference>
<name>A0A6I9W654_9HYME</name>
<sequence length="526" mass="61867">MFHVEHECEITTEHEDIVFPPDNFFRNAFNAFRSSLMVSKKNPGTHKYLRSRASIFLEKKRHLHNYQYILHPFSIFRFVWDILMILTITCLLLIAPYQAVFEMKRSIYWTVCKNLLLFLCCMDIVVNFMTGYFDKLYQIVVMEPRKIMKRYIKYGTFLPDLLGSLPTDIAFVKTWEENIITRELVSLMCGFRVFSLSSYMTKIVQSYDAPLVVYEVCIMIFWLIIAFQWQSCLYWLVPIATTSMYLPKRPVNDSWIHEFNLWEESKGLQYLSSLLRAVSTFFASGFLHRKPKNEADLTLVMLFHLLGGLIMCILIARVNQLYRSINSSRIKYQDVMVQLKQYIKHRQLLHPTQCRIEAYYEFCFQHQYFYEAEILNTLSPQMRQEIGMHVCRKLVENVTFFANLPLSLLARIVALLKSEIFLTNDVIVRVNQPGDCMYFIASGTVAIYTATGKEVCHLQDGAYFGEIALVMPEERRVASVIAVEICELYRLDRADFARTIHPFPMFWEQIKKIAVERHERTAIMAL</sequence>
<keyword evidence="1" id="KW-1133">Transmembrane helix</keyword>
<gene>
    <name evidence="4" type="primary">LOC105426243</name>
</gene>
<evidence type="ECO:0000256" key="1">
    <source>
        <dbReference type="SAM" id="Phobius"/>
    </source>
</evidence>
<dbReference type="AlphaFoldDB" id="A0A6I9W654"/>
<dbReference type="Pfam" id="PF00027">
    <property type="entry name" value="cNMP_binding"/>
    <property type="match status" value="1"/>
</dbReference>
<dbReference type="CDD" id="cd00038">
    <property type="entry name" value="CAP_ED"/>
    <property type="match status" value="1"/>
</dbReference>
<dbReference type="GO" id="GO:0005249">
    <property type="term" value="F:voltage-gated potassium channel activity"/>
    <property type="evidence" value="ECO:0007669"/>
    <property type="project" value="TreeGrafter"/>
</dbReference>
<feature type="transmembrane region" description="Helical" evidence="1">
    <location>
        <begin position="68"/>
        <end position="95"/>
    </location>
</feature>
<evidence type="ECO:0000313" key="4">
    <source>
        <dbReference type="RefSeq" id="XP_011635688.1"/>
    </source>
</evidence>
<dbReference type="InterPro" id="IPR051413">
    <property type="entry name" value="K/Na_HCN_channel"/>
</dbReference>
<feature type="transmembrane region" description="Helical" evidence="1">
    <location>
        <begin position="115"/>
        <end position="133"/>
    </location>
</feature>
<dbReference type="RefSeq" id="XP_011635688.1">
    <property type="nucleotide sequence ID" value="XM_011637386.2"/>
</dbReference>
<dbReference type="SUPFAM" id="SSF51206">
    <property type="entry name" value="cAMP-binding domain-like"/>
    <property type="match status" value="1"/>
</dbReference>
<dbReference type="GeneID" id="105426243"/>
<feature type="transmembrane region" description="Helical" evidence="1">
    <location>
        <begin position="212"/>
        <end position="237"/>
    </location>
</feature>
<dbReference type="SUPFAM" id="SSF81324">
    <property type="entry name" value="Voltage-gated potassium channels"/>
    <property type="match status" value="1"/>
</dbReference>
<dbReference type="PANTHER" id="PTHR45689:SF14">
    <property type="entry name" value="CYCLIC NUCLEOTIDE-GATED CATION CHANNEL SUBUNIT A-LIKE PROTEIN"/>
    <property type="match status" value="1"/>
</dbReference>
<dbReference type="PROSITE" id="PS50042">
    <property type="entry name" value="CNMP_BINDING_3"/>
    <property type="match status" value="1"/>
</dbReference>
<dbReference type="SMART" id="SM00100">
    <property type="entry name" value="cNMP"/>
    <property type="match status" value="1"/>
</dbReference>
<dbReference type="OrthoDB" id="2021138at2759"/>
<keyword evidence="1" id="KW-0812">Transmembrane</keyword>
<feature type="domain" description="Cyclic nucleotide-binding" evidence="2">
    <location>
        <begin position="400"/>
        <end position="502"/>
    </location>
</feature>
<evidence type="ECO:0000313" key="3">
    <source>
        <dbReference type="Proteomes" id="UP000504615"/>
    </source>
</evidence>
<accession>A0A6I9W654</accession>
<feature type="transmembrane region" description="Helical" evidence="1">
    <location>
        <begin position="299"/>
        <end position="318"/>
    </location>
</feature>
<evidence type="ECO:0000259" key="2">
    <source>
        <dbReference type="PROSITE" id="PS50042"/>
    </source>
</evidence>
<dbReference type="InterPro" id="IPR014710">
    <property type="entry name" value="RmlC-like_jellyroll"/>
</dbReference>
<dbReference type="GO" id="GO:0098855">
    <property type="term" value="C:HCN channel complex"/>
    <property type="evidence" value="ECO:0007669"/>
    <property type="project" value="TreeGrafter"/>
</dbReference>
<dbReference type="Proteomes" id="UP000504615">
    <property type="component" value="Unplaced"/>
</dbReference>
<dbReference type="GO" id="GO:0003254">
    <property type="term" value="P:regulation of membrane depolarization"/>
    <property type="evidence" value="ECO:0007669"/>
    <property type="project" value="TreeGrafter"/>
</dbReference>
<dbReference type="Gene3D" id="2.60.120.10">
    <property type="entry name" value="Jelly Rolls"/>
    <property type="match status" value="1"/>
</dbReference>
<organism evidence="3 4">
    <name type="scientific">Pogonomyrmex barbatus</name>
    <name type="common">red harvester ant</name>
    <dbReference type="NCBI Taxonomy" id="144034"/>
    <lineage>
        <taxon>Eukaryota</taxon>
        <taxon>Metazoa</taxon>
        <taxon>Ecdysozoa</taxon>
        <taxon>Arthropoda</taxon>
        <taxon>Hexapoda</taxon>
        <taxon>Insecta</taxon>
        <taxon>Pterygota</taxon>
        <taxon>Neoptera</taxon>
        <taxon>Endopterygota</taxon>
        <taxon>Hymenoptera</taxon>
        <taxon>Apocrita</taxon>
        <taxon>Aculeata</taxon>
        <taxon>Formicoidea</taxon>
        <taxon>Formicidae</taxon>
        <taxon>Myrmicinae</taxon>
        <taxon>Pogonomyrmex</taxon>
    </lineage>
</organism>
<dbReference type="InterPro" id="IPR018490">
    <property type="entry name" value="cNMP-bd_dom_sf"/>
</dbReference>
<dbReference type="Gene3D" id="1.10.287.70">
    <property type="match status" value="1"/>
</dbReference>
<dbReference type="Gene3D" id="1.10.287.630">
    <property type="entry name" value="Helix hairpin bin"/>
    <property type="match status" value="1"/>
</dbReference>